<comment type="similarity">
    <text evidence="5">Belongs to the glutamate--cysteine ligase type 2 family. YbdK subfamily.</text>
</comment>
<dbReference type="GO" id="GO:0042398">
    <property type="term" value="P:modified amino acid biosynthetic process"/>
    <property type="evidence" value="ECO:0007669"/>
    <property type="project" value="InterPro"/>
</dbReference>
<dbReference type="InterPro" id="IPR050141">
    <property type="entry name" value="GCL_type2/YbdK_subfam"/>
</dbReference>
<dbReference type="HAMAP" id="MF_01609">
    <property type="entry name" value="Glu_cys_ligase_2"/>
    <property type="match status" value="1"/>
</dbReference>
<evidence type="ECO:0000256" key="4">
    <source>
        <dbReference type="ARBA" id="ARBA00048819"/>
    </source>
</evidence>
<evidence type="ECO:0000256" key="2">
    <source>
        <dbReference type="ARBA" id="ARBA00022741"/>
    </source>
</evidence>
<dbReference type="GO" id="GO:0004357">
    <property type="term" value="F:glutamate-cysteine ligase activity"/>
    <property type="evidence" value="ECO:0007669"/>
    <property type="project" value="UniProtKB-EC"/>
</dbReference>
<dbReference type="EC" id="6.3.2.2" evidence="5"/>
<gene>
    <name evidence="6" type="ORF">GCM10017584_22340</name>
</gene>
<evidence type="ECO:0000256" key="3">
    <source>
        <dbReference type="ARBA" id="ARBA00022840"/>
    </source>
</evidence>
<keyword evidence="2 5" id="KW-0547">Nucleotide-binding</keyword>
<dbReference type="Proteomes" id="UP001142372">
    <property type="component" value="Unassembled WGS sequence"/>
</dbReference>
<dbReference type="GO" id="GO:0005524">
    <property type="term" value="F:ATP binding"/>
    <property type="evidence" value="ECO:0007669"/>
    <property type="project" value="UniProtKB-KW"/>
</dbReference>
<dbReference type="SUPFAM" id="SSF55931">
    <property type="entry name" value="Glutamine synthetase/guanido kinase"/>
    <property type="match status" value="1"/>
</dbReference>
<organism evidence="6 7">
    <name type="scientific">Leifsonia poae</name>
    <dbReference type="NCBI Taxonomy" id="110933"/>
    <lineage>
        <taxon>Bacteria</taxon>
        <taxon>Bacillati</taxon>
        <taxon>Actinomycetota</taxon>
        <taxon>Actinomycetes</taxon>
        <taxon>Micrococcales</taxon>
        <taxon>Microbacteriaceae</taxon>
        <taxon>Leifsonia</taxon>
    </lineage>
</organism>
<comment type="caution">
    <text evidence="6">The sequence shown here is derived from an EMBL/GenBank/DDBJ whole genome shotgun (WGS) entry which is preliminary data.</text>
</comment>
<protein>
    <recommendedName>
        <fullName evidence="5">Putative glutamate--cysteine ligase 2</fullName>
        <ecNumber evidence="5">6.3.2.2</ecNumber>
    </recommendedName>
    <alternativeName>
        <fullName evidence="5">Gamma-glutamylcysteine synthetase 2</fullName>
        <shortName evidence="5">GCS 2</shortName>
        <shortName evidence="5">Gamma-GCS 2</shortName>
    </alternativeName>
</protein>
<dbReference type="PANTHER" id="PTHR36510:SF1">
    <property type="entry name" value="GLUTAMATE--CYSTEINE LIGASE 2-RELATED"/>
    <property type="match status" value="1"/>
</dbReference>
<dbReference type="InterPro" id="IPR006336">
    <property type="entry name" value="GCS2"/>
</dbReference>
<reference evidence="6" key="2">
    <citation type="submission" date="2023-01" db="EMBL/GenBank/DDBJ databases">
        <authorList>
            <person name="Sun Q."/>
            <person name="Evtushenko L."/>
        </authorList>
    </citation>
    <scope>NUCLEOTIDE SEQUENCE</scope>
    <source>
        <strain evidence="6">VKM Ac-1401</strain>
    </source>
</reference>
<accession>A0A9W6HAR2</accession>
<keyword evidence="7" id="KW-1185">Reference proteome</keyword>
<keyword evidence="3 5" id="KW-0067">ATP-binding</keyword>
<dbReference type="EMBL" id="BSEN01000010">
    <property type="protein sequence ID" value="GLJ76660.1"/>
    <property type="molecule type" value="Genomic_DNA"/>
</dbReference>
<dbReference type="NCBIfam" id="TIGR02050">
    <property type="entry name" value="gshA_cyan_rel"/>
    <property type="match status" value="1"/>
</dbReference>
<evidence type="ECO:0000256" key="1">
    <source>
        <dbReference type="ARBA" id="ARBA00022598"/>
    </source>
</evidence>
<dbReference type="InterPro" id="IPR011793">
    <property type="entry name" value="YbdK"/>
</dbReference>
<evidence type="ECO:0000256" key="5">
    <source>
        <dbReference type="HAMAP-Rule" id="MF_01609"/>
    </source>
</evidence>
<dbReference type="RefSeq" id="WP_271177317.1">
    <property type="nucleotide sequence ID" value="NZ_BAAAJO010000008.1"/>
</dbReference>
<evidence type="ECO:0000313" key="7">
    <source>
        <dbReference type="Proteomes" id="UP001142372"/>
    </source>
</evidence>
<dbReference type="NCBIfam" id="NF010041">
    <property type="entry name" value="PRK13517.1-1"/>
    <property type="match status" value="1"/>
</dbReference>
<proteinExistence type="inferred from homology"/>
<name>A0A9W6HAR2_9MICO</name>
<dbReference type="PANTHER" id="PTHR36510">
    <property type="entry name" value="GLUTAMATE--CYSTEINE LIGASE 2-RELATED"/>
    <property type="match status" value="1"/>
</dbReference>
<keyword evidence="1 5" id="KW-0436">Ligase</keyword>
<comment type="function">
    <text evidence="5">ATP-dependent carboxylate-amine ligase which exhibits weak glutamate--cysteine ligase activity.</text>
</comment>
<dbReference type="AlphaFoldDB" id="A0A9W6HAR2"/>
<comment type="catalytic activity">
    <reaction evidence="4 5">
        <text>L-cysteine + L-glutamate + ATP = gamma-L-glutamyl-L-cysteine + ADP + phosphate + H(+)</text>
        <dbReference type="Rhea" id="RHEA:13285"/>
        <dbReference type="ChEBI" id="CHEBI:15378"/>
        <dbReference type="ChEBI" id="CHEBI:29985"/>
        <dbReference type="ChEBI" id="CHEBI:30616"/>
        <dbReference type="ChEBI" id="CHEBI:35235"/>
        <dbReference type="ChEBI" id="CHEBI:43474"/>
        <dbReference type="ChEBI" id="CHEBI:58173"/>
        <dbReference type="ChEBI" id="CHEBI:456216"/>
        <dbReference type="EC" id="6.3.2.2"/>
    </reaction>
</comment>
<evidence type="ECO:0000313" key="6">
    <source>
        <dbReference type="EMBL" id="GLJ76660.1"/>
    </source>
</evidence>
<reference evidence="6" key="1">
    <citation type="journal article" date="2014" name="Int. J. Syst. Evol. Microbiol.">
        <title>Complete genome sequence of Corynebacterium casei LMG S-19264T (=DSM 44701T), isolated from a smear-ripened cheese.</title>
        <authorList>
            <consortium name="US DOE Joint Genome Institute (JGI-PGF)"/>
            <person name="Walter F."/>
            <person name="Albersmeier A."/>
            <person name="Kalinowski J."/>
            <person name="Ruckert C."/>
        </authorList>
    </citation>
    <scope>NUCLEOTIDE SEQUENCE</scope>
    <source>
        <strain evidence="6">VKM Ac-1401</strain>
    </source>
</reference>
<dbReference type="Gene3D" id="3.30.590.20">
    <property type="match status" value="1"/>
</dbReference>
<dbReference type="Pfam" id="PF04107">
    <property type="entry name" value="GCS2"/>
    <property type="match status" value="1"/>
</dbReference>
<dbReference type="InterPro" id="IPR014746">
    <property type="entry name" value="Gln_synth/guanido_kin_cat_dom"/>
</dbReference>
<sequence length="375" mass="39982">MRTFGVEEELLLVDARTGVPLALAVDALNAVGEQNDDSPQISSEINQEMLETQSRPQTSAAALFADVVAARSSADALVVPMGARAVALAMSPMRFRPHATDDLRYNAMMERYGATASGTLVCGLHVHVGIESREEGVAVLDRIRNWLPVLLALSANSPFANGTDTGYASFRFTAWHQWQSAGPTDVFGSVEAYDAFEEILVNTGVILDAGMLYLDARLSHKQPTIEIRVSDVCLDARDTVTLAVLVRALVETAVEEWRAGVEPVTVPSAALRLAGWQAALTGVNGRLPHPVHWRETQAADAVATLLDHVRPALAANGDEEEACEGVRRIIAGGGGAGRQREAFARRGRLRDVVAEAVTVTHATSGAVTGDGLFVA</sequence>